<dbReference type="CDD" id="cd00268">
    <property type="entry name" value="DEADc"/>
    <property type="match status" value="1"/>
</dbReference>
<dbReference type="GO" id="GO:0005829">
    <property type="term" value="C:cytosol"/>
    <property type="evidence" value="ECO:0007669"/>
    <property type="project" value="TreeGrafter"/>
</dbReference>
<evidence type="ECO:0000259" key="10">
    <source>
        <dbReference type="PROSITE" id="PS51195"/>
    </source>
</evidence>
<evidence type="ECO:0000256" key="1">
    <source>
        <dbReference type="ARBA" id="ARBA00012552"/>
    </source>
</evidence>
<keyword evidence="12" id="KW-1185">Reference proteome</keyword>
<dbReference type="Pfam" id="PF00270">
    <property type="entry name" value="DEAD"/>
    <property type="match status" value="1"/>
</dbReference>
<dbReference type="InterPro" id="IPR011545">
    <property type="entry name" value="DEAD/DEAH_box_helicase_dom"/>
</dbReference>
<dbReference type="Proteomes" id="UP000439752">
    <property type="component" value="Unassembled WGS sequence"/>
</dbReference>
<evidence type="ECO:0000256" key="4">
    <source>
        <dbReference type="ARBA" id="ARBA00022806"/>
    </source>
</evidence>
<keyword evidence="5" id="KW-0067">ATP-binding</keyword>
<dbReference type="AlphaFoldDB" id="A0A653I8U2"/>
<organism evidence="11 12">
    <name type="scientific">Exiguobacterium oxidotolerans</name>
    <dbReference type="NCBI Taxonomy" id="223958"/>
    <lineage>
        <taxon>Bacteria</taxon>
        <taxon>Bacillati</taxon>
        <taxon>Bacillota</taxon>
        <taxon>Bacilli</taxon>
        <taxon>Bacillales</taxon>
        <taxon>Bacillales Family XII. Incertae Sedis</taxon>
        <taxon>Exiguobacterium</taxon>
    </lineage>
</organism>
<reference evidence="11 12" key="1">
    <citation type="submission" date="2019-10" db="EMBL/GenBank/DDBJ databases">
        <authorList>
            <person name="Karimi E."/>
        </authorList>
    </citation>
    <scope>NUCLEOTIDE SEQUENCE [LARGE SCALE GENOMIC DNA]</scope>
    <source>
        <strain evidence="11">Exiguobacterium sp. 9Y</strain>
    </source>
</reference>
<dbReference type="GO" id="GO:0003724">
    <property type="term" value="F:RNA helicase activity"/>
    <property type="evidence" value="ECO:0007669"/>
    <property type="project" value="UniProtKB-EC"/>
</dbReference>
<feature type="short sequence motif" description="Q motif" evidence="6">
    <location>
        <begin position="2"/>
        <end position="30"/>
    </location>
</feature>
<dbReference type="SMART" id="SM00487">
    <property type="entry name" value="DEXDc"/>
    <property type="match status" value="1"/>
</dbReference>
<accession>A0A653I8U2</accession>
<dbReference type="PROSITE" id="PS51192">
    <property type="entry name" value="HELICASE_ATP_BIND_1"/>
    <property type="match status" value="1"/>
</dbReference>
<dbReference type="SUPFAM" id="SSF52540">
    <property type="entry name" value="P-loop containing nucleoside triphosphate hydrolases"/>
    <property type="match status" value="1"/>
</dbReference>
<evidence type="ECO:0000259" key="9">
    <source>
        <dbReference type="PROSITE" id="PS51194"/>
    </source>
</evidence>
<dbReference type="GO" id="GO:0005524">
    <property type="term" value="F:ATP binding"/>
    <property type="evidence" value="ECO:0007669"/>
    <property type="project" value="UniProtKB-KW"/>
</dbReference>
<dbReference type="EC" id="3.6.4.13" evidence="1"/>
<dbReference type="GO" id="GO:0005840">
    <property type="term" value="C:ribosome"/>
    <property type="evidence" value="ECO:0007669"/>
    <property type="project" value="TreeGrafter"/>
</dbReference>
<feature type="domain" description="Helicase C-terminal" evidence="9">
    <location>
        <begin position="215"/>
        <end position="375"/>
    </location>
</feature>
<keyword evidence="3 11" id="KW-0378">Hydrolase</keyword>
<gene>
    <name evidence="11" type="primary">cshE</name>
    <name evidence="11" type="ORF">EXIGUO9Y_230097</name>
</gene>
<dbReference type="InterPro" id="IPR014001">
    <property type="entry name" value="Helicase_ATP-bd"/>
</dbReference>
<dbReference type="SMART" id="SM00490">
    <property type="entry name" value="HELICc"/>
    <property type="match status" value="1"/>
</dbReference>
<dbReference type="Pfam" id="PF00271">
    <property type="entry name" value="Helicase_C"/>
    <property type="match status" value="1"/>
</dbReference>
<name>A0A653I8U2_9BACL</name>
<dbReference type="InterPro" id="IPR027417">
    <property type="entry name" value="P-loop_NTPase"/>
</dbReference>
<evidence type="ECO:0000259" key="8">
    <source>
        <dbReference type="PROSITE" id="PS51192"/>
    </source>
</evidence>
<keyword evidence="4 11" id="KW-0347">Helicase</keyword>
<feature type="compositionally biased region" description="Basic residues" evidence="7">
    <location>
        <begin position="396"/>
        <end position="411"/>
    </location>
</feature>
<dbReference type="PROSITE" id="PS51195">
    <property type="entry name" value="Q_MOTIF"/>
    <property type="match status" value="1"/>
</dbReference>
<dbReference type="Gene3D" id="3.40.50.300">
    <property type="entry name" value="P-loop containing nucleotide triphosphate hydrolases"/>
    <property type="match status" value="2"/>
</dbReference>
<evidence type="ECO:0000313" key="11">
    <source>
        <dbReference type="EMBL" id="VWX35318.1"/>
    </source>
</evidence>
<evidence type="ECO:0000313" key="12">
    <source>
        <dbReference type="Proteomes" id="UP000439752"/>
    </source>
</evidence>
<feature type="region of interest" description="Disordered" evidence="7">
    <location>
        <begin position="375"/>
        <end position="411"/>
    </location>
</feature>
<evidence type="ECO:0000256" key="5">
    <source>
        <dbReference type="ARBA" id="ARBA00022840"/>
    </source>
</evidence>
<dbReference type="InterPro" id="IPR001650">
    <property type="entry name" value="Helicase_C-like"/>
</dbReference>
<evidence type="ECO:0000256" key="6">
    <source>
        <dbReference type="PROSITE-ProRule" id="PRU00552"/>
    </source>
</evidence>
<evidence type="ECO:0000256" key="3">
    <source>
        <dbReference type="ARBA" id="ARBA00022801"/>
    </source>
</evidence>
<dbReference type="GO" id="GO:0033592">
    <property type="term" value="F:RNA strand annealing activity"/>
    <property type="evidence" value="ECO:0007669"/>
    <property type="project" value="TreeGrafter"/>
</dbReference>
<dbReference type="GO" id="GO:0016787">
    <property type="term" value="F:hydrolase activity"/>
    <property type="evidence" value="ECO:0007669"/>
    <property type="project" value="UniProtKB-KW"/>
</dbReference>
<feature type="compositionally biased region" description="Basic and acidic residues" evidence="7">
    <location>
        <begin position="375"/>
        <end position="384"/>
    </location>
</feature>
<protein>
    <recommendedName>
        <fullName evidence="1">RNA helicase</fullName>
        <ecNumber evidence="1">3.6.4.13</ecNumber>
    </recommendedName>
</protein>
<sequence>MSTFETLNIQELWIKKLQKQGIKQPTPIQEQAIPHLLAGRDLIGKAQTGTGKTLAFLLPILEQIDLESKTVQALIVAPTRELARQIADETHKLIRNMEDIRALAVYGGQDVFKQIQRLGRMPQIIIGTPGRILDHVGRGTLDLSALKTLVLDEADQMLQIGFLPEIEDIIAAAPVDRQFVMLSATMPPKVEQLAKTYLRDPIEIQVEAEKVTVDAIEQFVVETTDRRKQATLRTMLDEMRPYAAIIFCRTQRRVTKLNEELQMQGYPTDELHGGLTQGKREKAMAKFYQGKTPFLIATDVASRGLDVTGVTHVFNYDLPDDAESYVHRIGRTGRAGNDGVAISIVTPKDGRSFRDMERELGVEVTPIVVELSDEMIRAQHDQSKGTKKPTTEGRGNTRRSNNRRPGRTHRK</sequence>
<dbReference type="GO" id="GO:0009409">
    <property type="term" value="P:response to cold"/>
    <property type="evidence" value="ECO:0007669"/>
    <property type="project" value="TreeGrafter"/>
</dbReference>
<keyword evidence="2" id="KW-0547">Nucleotide-binding</keyword>
<evidence type="ECO:0000256" key="7">
    <source>
        <dbReference type="SAM" id="MobiDB-lite"/>
    </source>
</evidence>
<dbReference type="PANTHER" id="PTHR47963">
    <property type="entry name" value="DEAD-BOX ATP-DEPENDENT RNA HELICASE 47, MITOCHONDRIAL"/>
    <property type="match status" value="1"/>
</dbReference>
<dbReference type="InterPro" id="IPR050547">
    <property type="entry name" value="DEAD_box_RNA_helicases"/>
</dbReference>
<dbReference type="InterPro" id="IPR014014">
    <property type="entry name" value="RNA_helicase_DEAD_Q_motif"/>
</dbReference>
<evidence type="ECO:0000256" key="2">
    <source>
        <dbReference type="ARBA" id="ARBA00022741"/>
    </source>
</evidence>
<dbReference type="InterPro" id="IPR044742">
    <property type="entry name" value="DEAD/DEAH_RhlB"/>
</dbReference>
<feature type="domain" description="DEAD-box RNA helicase Q" evidence="10">
    <location>
        <begin position="2"/>
        <end position="30"/>
    </location>
</feature>
<dbReference type="EMBL" id="CABWKQ010000016">
    <property type="protein sequence ID" value="VWX35318.1"/>
    <property type="molecule type" value="Genomic_DNA"/>
</dbReference>
<dbReference type="PANTHER" id="PTHR47963:SF8">
    <property type="entry name" value="ATP-DEPENDENT RNA HELICASE DEAD"/>
    <property type="match status" value="1"/>
</dbReference>
<dbReference type="RefSeq" id="WP_029332057.1">
    <property type="nucleotide sequence ID" value="NZ_LR732312.1"/>
</dbReference>
<feature type="domain" description="Helicase ATP-binding" evidence="8">
    <location>
        <begin position="33"/>
        <end position="204"/>
    </location>
</feature>
<proteinExistence type="predicted"/>
<dbReference type="CDD" id="cd18787">
    <property type="entry name" value="SF2_C_DEAD"/>
    <property type="match status" value="1"/>
</dbReference>
<dbReference type="PROSITE" id="PS51194">
    <property type="entry name" value="HELICASE_CTER"/>
    <property type="match status" value="1"/>
</dbReference>